<keyword evidence="4" id="KW-1185">Reference proteome</keyword>
<organism evidence="3 4">
    <name type="scientific">Paenibacillus allorhizoplanae</name>
    <dbReference type="NCBI Taxonomy" id="2905648"/>
    <lineage>
        <taxon>Bacteria</taxon>
        <taxon>Bacillati</taxon>
        <taxon>Bacillota</taxon>
        <taxon>Bacilli</taxon>
        <taxon>Bacillales</taxon>
        <taxon>Paenibacillaceae</taxon>
        <taxon>Paenibacillus</taxon>
    </lineage>
</organism>
<reference evidence="3" key="1">
    <citation type="submission" date="2022-01" db="EMBL/GenBank/DDBJ databases">
        <authorList>
            <person name="Criscuolo A."/>
        </authorList>
    </citation>
    <scope>NUCLEOTIDE SEQUENCE</scope>
    <source>
        <strain evidence="3">CIP111891</strain>
    </source>
</reference>
<proteinExistence type="predicted"/>
<dbReference type="InterPro" id="IPR008965">
    <property type="entry name" value="CBM2/CBM3_carb-bd_dom_sf"/>
</dbReference>
<evidence type="ECO:0000313" key="4">
    <source>
        <dbReference type="Proteomes" id="UP000838821"/>
    </source>
</evidence>
<keyword evidence="1" id="KW-0732">Signal</keyword>
<gene>
    <name evidence="3" type="ORF">PAECIP111891_00457</name>
</gene>
<feature type="domain" description="SLH" evidence="2">
    <location>
        <begin position="205"/>
        <end position="264"/>
    </location>
</feature>
<dbReference type="CDD" id="cd08547">
    <property type="entry name" value="Type_II_cohesin"/>
    <property type="match status" value="1"/>
</dbReference>
<dbReference type="PROSITE" id="PS51272">
    <property type="entry name" value="SLH"/>
    <property type="match status" value="3"/>
</dbReference>
<feature type="signal peptide" evidence="1">
    <location>
        <begin position="1"/>
        <end position="25"/>
    </location>
</feature>
<feature type="domain" description="SLH" evidence="2">
    <location>
        <begin position="329"/>
        <end position="392"/>
    </location>
</feature>
<dbReference type="PANTHER" id="PTHR43308">
    <property type="entry name" value="OUTER MEMBRANE PROTEIN ALPHA-RELATED"/>
    <property type="match status" value="1"/>
</dbReference>
<sequence length="396" mass="42671">MIKKHILSLMFLLSMLLLPSVAIHASGGETFSLSIQEDKISAGDYFLVTVKGKQVSDLYAYEVNLSFDSSRLQVPVAGDTDYQNVNAANDGFTVGPLVKGNKAQIANTLMGKIPGKNGDVTLAKVRMKAVSKGPAEISIDSVKVVNSQLVSNVVSGNNKVKVNVNEKNTKPPVKPIVDMFNSDIVNEKDLIQSIESKVTEALKSNAKIELSDTKGHWAEKTIGKFVKLKVIDGYEDGSFHPDDNITRAEFGAMIARVFNISSSANHSLALNDIDSHWAKSVIEKLASAGVIAGYEDGTFRPDQTISREEMVVILSRVVNLSKLDKDASKGNLTDLADASSYAVNQIKEAAEAGIINGKEEGIFDPHGNSTRSEALTVILNALNLNPQLKALLDSLD</sequence>
<dbReference type="EMBL" id="CAKMMW010000001">
    <property type="protein sequence ID" value="CAH1192893.1"/>
    <property type="molecule type" value="Genomic_DNA"/>
</dbReference>
<name>A0ABN8FV25_9BACL</name>
<dbReference type="Gene3D" id="2.60.40.680">
    <property type="match status" value="1"/>
</dbReference>
<dbReference type="SUPFAM" id="SSF49384">
    <property type="entry name" value="Carbohydrate-binding domain"/>
    <property type="match status" value="1"/>
</dbReference>
<accession>A0ABN8FV25</accession>
<dbReference type="InterPro" id="IPR001119">
    <property type="entry name" value="SLH_dom"/>
</dbReference>
<dbReference type="Proteomes" id="UP000838821">
    <property type="component" value="Unassembled WGS sequence"/>
</dbReference>
<evidence type="ECO:0000256" key="1">
    <source>
        <dbReference type="SAM" id="SignalP"/>
    </source>
</evidence>
<evidence type="ECO:0000313" key="3">
    <source>
        <dbReference type="EMBL" id="CAH1192893.1"/>
    </source>
</evidence>
<feature type="domain" description="SLH" evidence="2">
    <location>
        <begin position="265"/>
        <end position="328"/>
    </location>
</feature>
<comment type="caution">
    <text evidence="3">The sequence shown here is derived from an EMBL/GenBank/DDBJ whole genome shotgun (WGS) entry which is preliminary data.</text>
</comment>
<dbReference type="InterPro" id="IPR051465">
    <property type="entry name" value="Cell_Envelope_Struct_Comp"/>
</dbReference>
<dbReference type="Pfam" id="PF00395">
    <property type="entry name" value="SLH"/>
    <property type="match status" value="3"/>
</dbReference>
<evidence type="ECO:0000259" key="2">
    <source>
        <dbReference type="PROSITE" id="PS51272"/>
    </source>
</evidence>
<protein>
    <recommendedName>
        <fullName evidence="2">SLH domain-containing protein</fullName>
    </recommendedName>
</protein>
<feature type="chain" id="PRO_5045783701" description="SLH domain-containing protein" evidence="1">
    <location>
        <begin position="26"/>
        <end position="396"/>
    </location>
</feature>
<dbReference type="RefSeq" id="WP_236284293.1">
    <property type="nucleotide sequence ID" value="NZ_CAKMMW010000001.1"/>
</dbReference>
<dbReference type="PANTHER" id="PTHR43308:SF5">
    <property type="entry name" value="S-LAYER PROTEIN _ PEPTIDOGLYCAN ENDO-BETA-N-ACETYLGLUCOSAMINIDASE"/>
    <property type="match status" value="1"/>
</dbReference>